<evidence type="ECO:0000313" key="2">
    <source>
        <dbReference type="Proteomes" id="UP000076925"/>
    </source>
</evidence>
<dbReference type="AlphaFoldDB" id="A0A139XAS7"/>
<organism evidence="1 2">
    <name type="scientific">Scytonema hofmannii PCC 7110</name>
    <dbReference type="NCBI Taxonomy" id="128403"/>
    <lineage>
        <taxon>Bacteria</taxon>
        <taxon>Bacillati</taxon>
        <taxon>Cyanobacteriota</taxon>
        <taxon>Cyanophyceae</taxon>
        <taxon>Nostocales</taxon>
        <taxon>Scytonemataceae</taxon>
        <taxon>Scytonema</taxon>
    </lineage>
</organism>
<sequence>MVVCVLSIPHWNGRAWCIWDWVIIRVGTLTFPDFPLAVYAIARLDVLTYKDSKLSLVEDESANSTQCWVTQPKPVFLK</sequence>
<evidence type="ECO:0000313" key="1">
    <source>
        <dbReference type="EMBL" id="KYC41807.1"/>
    </source>
</evidence>
<comment type="caution">
    <text evidence="1">The sequence shown here is derived from an EMBL/GenBank/DDBJ whole genome shotgun (WGS) entry which is preliminary data.</text>
</comment>
<dbReference type="Proteomes" id="UP000076925">
    <property type="component" value="Unassembled WGS sequence"/>
</dbReference>
<gene>
    <name evidence="1" type="ORF">WA1_17430</name>
</gene>
<keyword evidence="2" id="KW-1185">Reference proteome</keyword>
<dbReference type="EMBL" id="ANNX02000020">
    <property type="protein sequence ID" value="KYC41807.1"/>
    <property type="molecule type" value="Genomic_DNA"/>
</dbReference>
<name>A0A139XAS7_9CYAN</name>
<dbReference type="RefSeq" id="WP_017746204.1">
    <property type="nucleotide sequence ID" value="NZ_KQ976354.1"/>
</dbReference>
<proteinExistence type="predicted"/>
<reference evidence="1 2" key="1">
    <citation type="journal article" date="2013" name="Genome Biol. Evol.">
        <title>Genomes of Stigonematalean cyanobacteria (subsection V) and the evolution of oxygenic photosynthesis from prokaryotes to plastids.</title>
        <authorList>
            <person name="Dagan T."/>
            <person name="Roettger M."/>
            <person name="Stucken K."/>
            <person name="Landan G."/>
            <person name="Koch R."/>
            <person name="Major P."/>
            <person name="Gould S.B."/>
            <person name="Goremykin V.V."/>
            <person name="Rippka R."/>
            <person name="Tandeau de Marsac N."/>
            <person name="Gugger M."/>
            <person name="Lockhart P.J."/>
            <person name="Allen J.F."/>
            <person name="Brune I."/>
            <person name="Maus I."/>
            <person name="Puhler A."/>
            <person name="Martin W.F."/>
        </authorList>
    </citation>
    <scope>NUCLEOTIDE SEQUENCE [LARGE SCALE GENOMIC DNA]</scope>
    <source>
        <strain evidence="1 2">PCC 7110</strain>
    </source>
</reference>
<accession>A0A139XAS7</accession>
<protein>
    <submittedName>
        <fullName evidence="1">Uncharacterized protein</fullName>
    </submittedName>
</protein>